<dbReference type="EMBL" id="KZ451939">
    <property type="protein sequence ID" value="PKA60237.1"/>
    <property type="molecule type" value="Genomic_DNA"/>
</dbReference>
<dbReference type="PANTHER" id="PTHR33132:SF135">
    <property type="entry name" value="OS02G0799700 PROTEIN"/>
    <property type="match status" value="1"/>
</dbReference>
<keyword evidence="3" id="KW-1185">Reference proteome</keyword>
<name>A0A2I0AXG9_9ASPA</name>
<dbReference type="OrthoDB" id="1932391at2759"/>
<evidence type="ECO:0000256" key="1">
    <source>
        <dbReference type="SAM" id="MobiDB-lite"/>
    </source>
</evidence>
<feature type="compositionally biased region" description="Polar residues" evidence="1">
    <location>
        <begin position="83"/>
        <end position="94"/>
    </location>
</feature>
<organism evidence="2 3">
    <name type="scientific">Apostasia shenzhenica</name>
    <dbReference type="NCBI Taxonomy" id="1088818"/>
    <lineage>
        <taxon>Eukaryota</taxon>
        <taxon>Viridiplantae</taxon>
        <taxon>Streptophyta</taxon>
        <taxon>Embryophyta</taxon>
        <taxon>Tracheophyta</taxon>
        <taxon>Spermatophyta</taxon>
        <taxon>Magnoliopsida</taxon>
        <taxon>Liliopsida</taxon>
        <taxon>Asparagales</taxon>
        <taxon>Orchidaceae</taxon>
        <taxon>Apostasioideae</taxon>
        <taxon>Apostasia</taxon>
    </lineage>
</organism>
<accession>A0A2I0AXG9</accession>
<evidence type="ECO:0000313" key="3">
    <source>
        <dbReference type="Proteomes" id="UP000236161"/>
    </source>
</evidence>
<feature type="region of interest" description="Disordered" evidence="1">
    <location>
        <begin position="1"/>
        <end position="41"/>
    </location>
</feature>
<sequence length="94" mass="9560">MASSSIPASEEGQRLQQAASSRGLRRTQSSNSASCGHGTGTDAAPKCVCAPATHAGSFKCRLHRVNSHGRSTPAASLPEQPPVSASSTRTVEAA</sequence>
<gene>
    <name evidence="2" type="ORF">AXF42_Ash008296</name>
</gene>
<reference evidence="2 3" key="1">
    <citation type="journal article" date="2017" name="Nature">
        <title>The Apostasia genome and the evolution of orchids.</title>
        <authorList>
            <person name="Zhang G.Q."/>
            <person name="Liu K.W."/>
            <person name="Li Z."/>
            <person name="Lohaus R."/>
            <person name="Hsiao Y.Y."/>
            <person name="Niu S.C."/>
            <person name="Wang J.Y."/>
            <person name="Lin Y.C."/>
            <person name="Xu Q."/>
            <person name="Chen L.J."/>
            <person name="Yoshida K."/>
            <person name="Fujiwara S."/>
            <person name="Wang Z.W."/>
            <person name="Zhang Y.Q."/>
            <person name="Mitsuda N."/>
            <person name="Wang M."/>
            <person name="Liu G.H."/>
            <person name="Pecoraro L."/>
            <person name="Huang H.X."/>
            <person name="Xiao X.J."/>
            <person name="Lin M."/>
            <person name="Wu X.Y."/>
            <person name="Wu W.L."/>
            <person name="Chen Y.Y."/>
            <person name="Chang S.B."/>
            <person name="Sakamoto S."/>
            <person name="Ohme-Takagi M."/>
            <person name="Yagi M."/>
            <person name="Zeng S.J."/>
            <person name="Shen C.Y."/>
            <person name="Yeh C.M."/>
            <person name="Luo Y.B."/>
            <person name="Tsai W.C."/>
            <person name="Van de Peer Y."/>
            <person name="Liu Z.J."/>
        </authorList>
    </citation>
    <scope>NUCLEOTIDE SEQUENCE [LARGE SCALE GENOMIC DNA]</scope>
    <source>
        <strain evidence="3">cv. Shenzhen</strain>
        <tissue evidence="2">Stem</tissue>
    </source>
</reference>
<dbReference type="PANTHER" id="PTHR33132">
    <property type="entry name" value="OSJNBB0118P14.9 PROTEIN"/>
    <property type="match status" value="1"/>
</dbReference>
<proteinExistence type="predicted"/>
<evidence type="ECO:0000313" key="2">
    <source>
        <dbReference type="EMBL" id="PKA60237.1"/>
    </source>
</evidence>
<feature type="region of interest" description="Disordered" evidence="1">
    <location>
        <begin position="66"/>
        <end position="94"/>
    </location>
</feature>
<dbReference type="Proteomes" id="UP000236161">
    <property type="component" value="Unassembled WGS sequence"/>
</dbReference>
<dbReference type="AlphaFoldDB" id="A0A2I0AXG9"/>
<feature type="compositionally biased region" description="Polar residues" evidence="1">
    <location>
        <begin position="14"/>
        <end position="34"/>
    </location>
</feature>
<protein>
    <submittedName>
        <fullName evidence="2">Uncharacterized protein</fullName>
    </submittedName>
</protein>